<keyword evidence="1" id="KW-0378">Hydrolase</keyword>
<dbReference type="Gene3D" id="3.40.50.1110">
    <property type="entry name" value="SGNH hydrolase"/>
    <property type="match status" value="1"/>
</dbReference>
<comment type="caution">
    <text evidence="3">The sequence shown here is derived from an EMBL/GenBank/DDBJ whole genome shotgun (WGS) entry which is preliminary data.</text>
</comment>
<dbReference type="InterPro" id="IPR000801">
    <property type="entry name" value="Esterase-like"/>
</dbReference>
<reference evidence="3 4" key="2">
    <citation type="submission" date="2008-04" db="EMBL/GenBank/DDBJ databases">
        <authorList>
            <person name="Fulton L."/>
            <person name="Clifton S."/>
            <person name="Fulton B."/>
            <person name="Xu J."/>
            <person name="Minx P."/>
            <person name="Pepin K.H."/>
            <person name="Johnson M."/>
            <person name="Thiruvilangam P."/>
            <person name="Bhonagiri V."/>
            <person name="Nash W.E."/>
            <person name="Mardis E.R."/>
            <person name="Wilson R.K."/>
        </authorList>
    </citation>
    <scope>NUCLEOTIDE SEQUENCE [LARGE SCALE GENOMIC DNA]</scope>
    <source>
        <strain evidence="3 4">DSM 17393</strain>
    </source>
</reference>
<dbReference type="InterPro" id="IPR014756">
    <property type="entry name" value="Ig_E-set"/>
</dbReference>
<dbReference type="Gene3D" id="3.40.50.1820">
    <property type="entry name" value="alpha/beta hydrolase"/>
    <property type="match status" value="1"/>
</dbReference>
<dbReference type="EMBL" id="ABJL02000007">
    <property type="protein sequence ID" value="EDV05953.1"/>
    <property type="molecule type" value="Genomic_DNA"/>
</dbReference>
<proteinExistence type="predicted"/>
<evidence type="ECO:0000313" key="4">
    <source>
        <dbReference type="Proteomes" id="UP000004596"/>
    </source>
</evidence>
<sequence length="680" mass="76796">MKKLLLFIACLFYALTGNAEKLRANYYIYYQYKIKMKSIKLIMALLAGLLLTSLTVSAQDANFYIYLCLGQSNMEGNARYEAQDTLVSPRFQVLSAVDNKELGRVKGKWYPARAPLCRQRTGLTPVDYFGRTMIENLPENVRVGVVHVAVGGCKIELFQKDKRGEYIKTAPQWMLGMLKEYDNDPYARLVEMAKIAQKDGVIKGILLHQGESNTGEEEWPAKVKDVYDNLLADLNLKAEEVPLLAGEVVNADHGGTCAAMNPIIATLPQVIKNCAVVSSKGLSCAADHLHFDAAGYRVLGRRYAAAMLKIMGKELPTTEEVIKNTVEASSNMHGCDFPRLDKENRAYFRIFSPDVKRLQVDICGKKYDMDKDEQGWWTVKTDPLVVGFHYYFLLVDGFSVIDPMSCTYFGCSRMASGIEVPEGKEGDYYRPQNVPHGQVRTCTYYAESQQRFRRCVVYTPAEYEKNTKKRYPVLYLQHGMGEDETGWSTQGYMYNILDNQIAEGKCVPMIVVMESGDVEVGFRPRPGKNVNDERNLYGSSFATLMINDLIPMVDKTFRTYTDREHRAMAGLSWGGKQTFDITLTNLDKFSYIGSFSGAIFGLDVKNAFNGVFADADIFNKKVHYLFLGCGTEENMGTAQLIEALQGMNIRVASYKSQGTAHEWLTWRRCLNEFLPNLFKK</sequence>
<dbReference type="SUPFAM" id="SSF53474">
    <property type="entry name" value="alpha/beta-Hydrolases"/>
    <property type="match status" value="1"/>
</dbReference>
<dbReference type="SUPFAM" id="SSF52266">
    <property type="entry name" value="SGNH hydrolase"/>
    <property type="match status" value="1"/>
</dbReference>
<dbReference type="InterPro" id="IPR005181">
    <property type="entry name" value="SASA"/>
</dbReference>
<evidence type="ECO:0000256" key="1">
    <source>
        <dbReference type="ARBA" id="ARBA00022801"/>
    </source>
</evidence>
<dbReference type="AlphaFoldDB" id="B3C974"/>
<evidence type="ECO:0000313" key="3">
    <source>
        <dbReference type="EMBL" id="EDV05953.1"/>
    </source>
</evidence>
<dbReference type="GO" id="GO:0016747">
    <property type="term" value="F:acyltransferase activity, transferring groups other than amino-acyl groups"/>
    <property type="evidence" value="ECO:0007669"/>
    <property type="project" value="TreeGrafter"/>
</dbReference>
<dbReference type="CDD" id="cd02858">
    <property type="entry name" value="E_set_Esterase_N"/>
    <property type="match status" value="1"/>
</dbReference>
<dbReference type="eggNOG" id="COG2382">
    <property type="taxonomic scope" value="Bacteria"/>
</dbReference>
<dbReference type="PANTHER" id="PTHR48098:SF1">
    <property type="entry name" value="DIACYLGLYCEROL ACYLTRANSFERASE_MYCOLYLTRANSFERASE AG85A"/>
    <property type="match status" value="1"/>
</dbReference>
<name>B3C974_9BACE</name>
<dbReference type="STRING" id="471870.BACINT_01038"/>
<gene>
    <name evidence="3" type="ORF">BACINT_01038</name>
</gene>
<accession>B3C974</accession>
<dbReference type="Pfam" id="PF03629">
    <property type="entry name" value="SASA"/>
    <property type="match status" value="1"/>
</dbReference>
<dbReference type="Pfam" id="PF00756">
    <property type="entry name" value="Esterase"/>
    <property type="match status" value="1"/>
</dbReference>
<dbReference type="PANTHER" id="PTHR48098">
    <property type="entry name" value="ENTEROCHELIN ESTERASE-RELATED"/>
    <property type="match status" value="1"/>
</dbReference>
<dbReference type="Proteomes" id="UP000004596">
    <property type="component" value="Unassembled WGS sequence"/>
</dbReference>
<dbReference type="InterPro" id="IPR029058">
    <property type="entry name" value="AB_hydrolase_fold"/>
</dbReference>
<protein>
    <recommendedName>
        <fullName evidence="2">Sialate O-acetylesterase domain-containing protein</fullName>
    </recommendedName>
</protein>
<dbReference type="SUPFAM" id="SSF81296">
    <property type="entry name" value="E set domains"/>
    <property type="match status" value="1"/>
</dbReference>
<dbReference type="InterPro" id="IPR050583">
    <property type="entry name" value="Mycobacterial_A85_antigen"/>
</dbReference>
<reference evidence="3 4" key="1">
    <citation type="submission" date="2008-04" db="EMBL/GenBank/DDBJ databases">
        <title>Draft genome sequence of Bacteroides intestinalis (DSM 17393).</title>
        <authorList>
            <person name="Sudarsanam P."/>
            <person name="Ley R."/>
            <person name="Guruge J."/>
            <person name="Turnbaugh P.J."/>
            <person name="Mahowald M."/>
            <person name="Liep D."/>
            <person name="Gordon J."/>
        </authorList>
    </citation>
    <scope>NUCLEOTIDE SEQUENCE [LARGE SCALE GENOMIC DNA]</scope>
    <source>
        <strain evidence="3 4">DSM 17393</strain>
    </source>
</reference>
<dbReference type="Gene3D" id="2.60.40.10">
    <property type="entry name" value="Immunoglobulins"/>
    <property type="match status" value="1"/>
</dbReference>
<organism evidence="3 4">
    <name type="scientific">Bacteroides intestinalis DSM 17393</name>
    <dbReference type="NCBI Taxonomy" id="471870"/>
    <lineage>
        <taxon>Bacteria</taxon>
        <taxon>Pseudomonadati</taxon>
        <taxon>Bacteroidota</taxon>
        <taxon>Bacteroidia</taxon>
        <taxon>Bacteroidales</taxon>
        <taxon>Bacteroidaceae</taxon>
        <taxon>Bacteroides</taxon>
    </lineage>
</organism>
<feature type="domain" description="Sialate O-acetylesterase" evidence="2">
    <location>
        <begin position="63"/>
        <end position="309"/>
    </location>
</feature>
<dbReference type="GO" id="GO:0016788">
    <property type="term" value="F:hydrolase activity, acting on ester bonds"/>
    <property type="evidence" value="ECO:0007669"/>
    <property type="project" value="UniProtKB-ARBA"/>
</dbReference>
<dbReference type="ESTHER" id="9bace-b3c974">
    <property type="family name" value="A85-Feruloyl-Esterase"/>
</dbReference>
<dbReference type="InterPro" id="IPR013783">
    <property type="entry name" value="Ig-like_fold"/>
</dbReference>
<dbReference type="InterPro" id="IPR036514">
    <property type="entry name" value="SGNH_hydro_sf"/>
</dbReference>
<evidence type="ECO:0000259" key="2">
    <source>
        <dbReference type="Pfam" id="PF03629"/>
    </source>
</evidence>